<evidence type="ECO:0000259" key="18">
    <source>
        <dbReference type="PROSITE" id="PS51462"/>
    </source>
</evidence>
<keyword evidence="4" id="KW-0235">DNA replication</keyword>
<evidence type="ECO:0000256" key="7">
    <source>
        <dbReference type="ARBA" id="ARBA00022801"/>
    </source>
</evidence>
<gene>
    <name evidence="19" type="ORF">PYV00_21895</name>
</gene>
<evidence type="ECO:0000256" key="11">
    <source>
        <dbReference type="ARBA" id="ARBA00036904"/>
    </source>
</evidence>
<dbReference type="PANTHER" id="PTHR47707">
    <property type="entry name" value="8-OXO-DGTP DIPHOSPHATASE"/>
    <property type="match status" value="1"/>
</dbReference>
<evidence type="ECO:0000313" key="19">
    <source>
        <dbReference type="EMBL" id="MDE8654351.1"/>
    </source>
</evidence>
<evidence type="ECO:0000256" key="2">
    <source>
        <dbReference type="ARBA" id="ARBA00005582"/>
    </source>
</evidence>
<evidence type="ECO:0000256" key="3">
    <source>
        <dbReference type="ARBA" id="ARBA00022457"/>
    </source>
</evidence>
<dbReference type="SUPFAM" id="SSF55811">
    <property type="entry name" value="Nudix"/>
    <property type="match status" value="1"/>
</dbReference>
<dbReference type="RefSeq" id="WP_275230462.1">
    <property type="nucleotide sequence ID" value="NZ_JARESE010000082.1"/>
</dbReference>
<evidence type="ECO:0000256" key="14">
    <source>
        <dbReference type="ARBA" id="ARBA00041592"/>
    </source>
</evidence>
<keyword evidence="20" id="KW-1185">Reference proteome</keyword>
<comment type="cofactor">
    <cofactor evidence="1">
        <name>Mg(2+)</name>
        <dbReference type="ChEBI" id="CHEBI:18420"/>
    </cofactor>
</comment>
<proteinExistence type="inferred from homology"/>
<dbReference type="EC" id="3.6.1.55" evidence="12"/>
<dbReference type="InterPro" id="IPR020476">
    <property type="entry name" value="Nudix_hydrolase"/>
</dbReference>
<dbReference type="InterPro" id="IPR047127">
    <property type="entry name" value="MutT-like"/>
</dbReference>
<dbReference type="Proteomes" id="UP001216253">
    <property type="component" value="Unassembled WGS sequence"/>
</dbReference>
<evidence type="ECO:0000256" key="16">
    <source>
        <dbReference type="ARBA" id="ARBA00042798"/>
    </source>
</evidence>
<evidence type="ECO:0000256" key="12">
    <source>
        <dbReference type="ARBA" id="ARBA00038905"/>
    </source>
</evidence>
<evidence type="ECO:0000256" key="8">
    <source>
        <dbReference type="ARBA" id="ARBA00022842"/>
    </source>
</evidence>
<dbReference type="PANTHER" id="PTHR47707:SF1">
    <property type="entry name" value="NUDIX HYDROLASE FAMILY PROTEIN"/>
    <property type="match status" value="1"/>
</dbReference>
<evidence type="ECO:0000256" key="5">
    <source>
        <dbReference type="ARBA" id="ARBA00022723"/>
    </source>
</evidence>
<dbReference type="Pfam" id="PF00293">
    <property type="entry name" value="NUDIX"/>
    <property type="match status" value="1"/>
</dbReference>
<evidence type="ECO:0000256" key="4">
    <source>
        <dbReference type="ARBA" id="ARBA00022705"/>
    </source>
</evidence>
<evidence type="ECO:0000256" key="17">
    <source>
        <dbReference type="RuleBase" id="RU003476"/>
    </source>
</evidence>
<evidence type="ECO:0000256" key="15">
    <source>
        <dbReference type="ARBA" id="ARBA00041979"/>
    </source>
</evidence>
<comment type="similarity">
    <text evidence="2 17">Belongs to the Nudix hydrolase family.</text>
</comment>
<dbReference type="PROSITE" id="PS51462">
    <property type="entry name" value="NUDIX"/>
    <property type="match status" value="1"/>
</dbReference>
<keyword evidence="8" id="KW-0460">Magnesium</keyword>
<evidence type="ECO:0000256" key="1">
    <source>
        <dbReference type="ARBA" id="ARBA00001946"/>
    </source>
</evidence>
<comment type="catalytic activity">
    <reaction evidence="11">
        <text>8-oxo-GTP + H2O = 8-oxo-GMP + diphosphate + H(+)</text>
        <dbReference type="Rhea" id="RHEA:67616"/>
        <dbReference type="ChEBI" id="CHEBI:15377"/>
        <dbReference type="ChEBI" id="CHEBI:15378"/>
        <dbReference type="ChEBI" id="CHEBI:33019"/>
        <dbReference type="ChEBI" id="CHEBI:143553"/>
        <dbReference type="ChEBI" id="CHEBI:145694"/>
    </reaction>
</comment>
<dbReference type="PRINTS" id="PR00502">
    <property type="entry name" value="NUDIXFAMILY"/>
</dbReference>
<keyword evidence="3" id="KW-0515">Mutator protein</keyword>
<dbReference type="InterPro" id="IPR000086">
    <property type="entry name" value="NUDIX_hydrolase_dom"/>
</dbReference>
<evidence type="ECO:0000256" key="9">
    <source>
        <dbReference type="ARBA" id="ARBA00023204"/>
    </source>
</evidence>
<comment type="catalytic activity">
    <reaction evidence="10">
        <text>8-oxo-dGTP + H2O = 8-oxo-dGMP + diphosphate + H(+)</text>
        <dbReference type="Rhea" id="RHEA:31575"/>
        <dbReference type="ChEBI" id="CHEBI:15377"/>
        <dbReference type="ChEBI" id="CHEBI:15378"/>
        <dbReference type="ChEBI" id="CHEBI:33019"/>
        <dbReference type="ChEBI" id="CHEBI:63224"/>
        <dbReference type="ChEBI" id="CHEBI:77896"/>
        <dbReference type="EC" id="3.6.1.55"/>
    </reaction>
</comment>
<keyword evidence="7 17" id="KW-0378">Hydrolase</keyword>
<evidence type="ECO:0000313" key="20">
    <source>
        <dbReference type="Proteomes" id="UP001216253"/>
    </source>
</evidence>
<evidence type="ECO:0000256" key="10">
    <source>
        <dbReference type="ARBA" id="ARBA00035861"/>
    </source>
</evidence>
<reference evidence="19 20" key="1">
    <citation type="submission" date="2023-03" db="EMBL/GenBank/DDBJ databases">
        <title>NovoSphingobium album sp. nov. isolated from polycyclic aromatic hydrocarbons- and heavy-metal polluted soil.</title>
        <authorList>
            <person name="Liu Z."/>
            <person name="Wang K."/>
        </authorList>
    </citation>
    <scope>NUCLEOTIDE SEQUENCE [LARGE SCALE GENOMIC DNA]</scope>
    <source>
        <strain evidence="19 20">H3SJ31-1</strain>
    </source>
</reference>
<dbReference type="Gene3D" id="3.90.79.10">
    <property type="entry name" value="Nucleoside Triphosphate Pyrophosphohydrolase"/>
    <property type="match status" value="1"/>
</dbReference>
<name>A0ABT5WWX2_9SPHN</name>
<dbReference type="InterPro" id="IPR015797">
    <property type="entry name" value="NUDIX_hydrolase-like_dom_sf"/>
</dbReference>
<feature type="domain" description="Nudix hydrolase" evidence="18">
    <location>
        <begin position="5"/>
        <end position="136"/>
    </location>
</feature>
<organism evidence="19 20">
    <name type="scientific">Novosphingobium album</name>
    <name type="common">ex Liu et al. 2023</name>
    <dbReference type="NCBI Taxonomy" id="3031130"/>
    <lineage>
        <taxon>Bacteria</taxon>
        <taxon>Pseudomonadati</taxon>
        <taxon>Pseudomonadota</taxon>
        <taxon>Alphaproteobacteria</taxon>
        <taxon>Sphingomonadales</taxon>
        <taxon>Sphingomonadaceae</taxon>
        <taxon>Novosphingobium</taxon>
    </lineage>
</organism>
<evidence type="ECO:0000256" key="6">
    <source>
        <dbReference type="ARBA" id="ARBA00022763"/>
    </source>
</evidence>
<protein>
    <recommendedName>
        <fullName evidence="13">8-oxo-dGTP diphosphatase</fullName>
        <ecNumber evidence="12">3.6.1.55</ecNumber>
    </recommendedName>
    <alternativeName>
        <fullName evidence="16">7,8-dihydro-8-oxoguanine-triphosphatase</fullName>
    </alternativeName>
    <alternativeName>
        <fullName evidence="15">Mutator protein MutT</fullName>
    </alternativeName>
    <alternativeName>
        <fullName evidence="14">dGTP pyrophosphohydrolase</fullName>
    </alternativeName>
</protein>
<dbReference type="EMBL" id="JARESE010000082">
    <property type="protein sequence ID" value="MDE8654351.1"/>
    <property type="molecule type" value="Genomic_DNA"/>
</dbReference>
<sequence>MQEISTPLLVSAVALIGPAGTVFMQRRHLASVHGGLWEFPGGKAEAGEHPEATAIRELAEELGIHLRREDLVPAGFAAGQTHDARRTLVILLYACRRWQGEPHGHEAEETGWFDPAALAGLAMPPLDYPLAAQLHRALVKAALF</sequence>
<dbReference type="PROSITE" id="PS00893">
    <property type="entry name" value="NUDIX_BOX"/>
    <property type="match status" value="1"/>
</dbReference>
<keyword evidence="6" id="KW-0227">DNA damage</keyword>
<comment type="caution">
    <text evidence="19">The sequence shown here is derived from an EMBL/GenBank/DDBJ whole genome shotgun (WGS) entry which is preliminary data.</text>
</comment>
<keyword evidence="5" id="KW-0479">Metal-binding</keyword>
<evidence type="ECO:0000256" key="13">
    <source>
        <dbReference type="ARBA" id="ARBA00040794"/>
    </source>
</evidence>
<dbReference type="InterPro" id="IPR020084">
    <property type="entry name" value="NUDIX_hydrolase_CS"/>
</dbReference>
<keyword evidence="9" id="KW-0234">DNA repair</keyword>
<accession>A0ABT5WWX2</accession>